<dbReference type="Gene3D" id="3.40.630.190">
    <property type="entry name" value="LCP protein"/>
    <property type="match status" value="1"/>
</dbReference>
<feature type="compositionally biased region" description="Low complexity" evidence="1">
    <location>
        <begin position="409"/>
        <end position="422"/>
    </location>
</feature>
<sequence>MTEVQPPHDDEPIVGDDTLNHLSVLRPDPAPKRRRTWPQRLVLGVNVFAVVACFGAAIGIFYGNEKANDRRVVSIIGAEGGPTLTLPSTTVALNEDGSTASTEAPVIVDVTAKNFLITGSDNGACVDPDSPYAAAFGNRNGLGERADTIMILRLDPTTNAAAVLSFPRDMWVRIGGTKRMGRINSAFNADDPNTLILTIWDNFGILADHYVNIDFCAFKQIVDAVGGVRVPFATPVRDRHTNLLIESAGCHTFSGEEGLAYVRSRHFQYFDPKKKEWVEDPASDRGRISRQQDFLRRAIQMALDKSAGSPAVAKQLIDAGIQNVILDANLTTGKLLELASAMKNLNPTTMRTYQVEGRGVDKSGQSVLEPLLKSDSMKAVLAVFQGKARLVDAPEQLFEMAATSVASATTAAPGTTAPGSTVKPGATTTTSSLVPVYVDENTYGVLPPDDPACR</sequence>
<keyword evidence="2" id="KW-0472">Membrane</keyword>
<keyword evidence="2" id="KW-1133">Transmembrane helix</keyword>
<feature type="transmembrane region" description="Helical" evidence="2">
    <location>
        <begin position="41"/>
        <end position="62"/>
    </location>
</feature>
<accession>A0A6J6E9E5</accession>
<organism evidence="4">
    <name type="scientific">freshwater metagenome</name>
    <dbReference type="NCBI Taxonomy" id="449393"/>
    <lineage>
        <taxon>unclassified sequences</taxon>
        <taxon>metagenomes</taxon>
        <taxon>ecological metagenomes</taxon>
    </lineage>
</organism>
<dbReference type="InterPro" id="IPR050922">
    <property type="entry name" value="LytR/CpsA/Psr_CW_biosynth"/>
</dbReference>
<dbReference type="InterPro" id="IPR004474">
    <property type="entry name" value="LytR_CpsA_psr"/>
</dbReference>
<evidence type="ECO:0000256" key="1">
    <source>
        <dbReference type="SAM" id="MobiDB-lite"/>
    </source>
</evidence>
<protein>
    <submittedName>
        <fullName evidence="4">Unannotated protein</fullName>
    </submittedName>
</protein>
<dbReference type="AlphaFoldDB" id="A0A6J6E9E5"/>
<dbReference type="EMBL" id="CAEZTS010000032">
    <property type="protein sequence ID" value="CAB4573180.1"/>
    <property type="molecule type" value="Genomic_DNA"/>
</dbReference>
<gene>
    <name evidence="4" type="ORF">UFOPK1722_00522</name>
</gene>
<dbReference type="PANTHER" id="PTHR33392">
    <property type="entry name" value="POLYISOPRENYL-TEICHOIC ACID--PEPTIDOGLYCAN TEICHOIC ACID TRANSFERASE TAGU"/>
    <property type="match status" value="1"/>
</dbReference>
<feature type="region of interest" description="Disordered" evidence="1">
    <location>
        <begin position="409"/>
        <end position="428"/>
    </location>
</feature>
<reference evidence="4" key="1">
    <citation type="submission" date="2020-05" db="EMBL/GenBank/DDBJ databases">
        <authorList>
            <person name="Chiriac C."/>
            <person name="Salcher M."/>
            <person name="Ghai R."/>
            <person name="Kavagutti S V."/>
        </authorList>
    </citation>
    <scope>NUCLEOTIDE SEQUENCE</scope>
</reference>
<evidence type="ECO:0000256" key="2">
    <source>
        <dbReference type="SAM" id="Phobius"/>
    </source>
</evidence>
<keyword evidence="2" id="KW-0812">Transmembrane</keyword>
<feature type="domain" description="Cell envelope-related transcriptional attenuator" evidence="3">
    <location>
        <begin position="145"/>
        <end position="300"/>
    </location>
</feature>
<name>A0A6J6E9E5_9ZZZZ</name>
<dbReference type="NCBIfam" id="TIGR00350">
    <property type="entry name" value="lytR_cpsA_psr"/>
    <property type="match status" value="1"/>
</dbReference>
<dbReference type="Pfam" id="PF03816">
    <property type="entry name" value="LytR_cpsA_psr"/>
    <property type="match status" value="1"/>
</dbReference>
<dbReference type="PANTHER" id="PTHR33392:SF6">
    <property type="entry name" value="POLYISOPRENYL-TEICHOIC ACID--PEPTIDOGLYCAN TEICHOIC ACID TRANSFERASE TAGU"/>
    <property type="match status" value="1"/>
</dbReference>
<proteinExistence type="predicted"/>
<evidence type="ECO:0000259" key="3">
    <source>
        <dbReference type="Pfam" id="PF03816"/>
    </source>
</evidence>
<evidence type="ECO:0000313" key="4">
    <source>
        <dbReference type="EMBL" id="CAB4573180.1"/>
    </source>
</evidence>